<feature type="compositionally biased region" description="Basic and acidic residues" evidence="1">
    <location>
        <begin position="88"/>
        <end position="98"/>
    </location>
</feature>
<feature type="region of interest" description="Disordered" evidence="1">
    <location>
        <begin position="52"/>
        <end position="98"/>
    </location>
</feature>
<dbReference type="EMBL" id="JBEDUW010000006">
    <property type="protein sequence ID" value="KAK9922319.1"/>
    <property type="molecule type" value="Genomic_DNA"/>
</dbReference>
<comment type="caution">
    <text evidence="2">The sequence shown here is derived from an EMBL/GenBank/DDBJ whole genome shotgun (WGS) entry which is preliminary data.</text>
</comment>
<protein>
    <submittedName>
        <fullName evidence="2">Uncharacterized protein</fullName>
    </submittedName>
</protein>
<dbReference type="AlphaFoldDB" id="A0AAW1WFN1"/>
<feature type="compositionally biased region" description="Basic and acidic residues" evidence="1">
    <location>
        <begin position="52"/>
        <end position="64"/>
    </location>
</feature>
<name>A0AAW1WFN1_RUBAR</name>
<sequence length="98" mass="10769">MASRQGLQSVGGLKRGWPRWFKAAGLIDAGSSSGQGSKATAAGFHGWADAGDARRQRWGKREIDGGSAWLGTRRSRRQRQWRSGSSGDVRKSIRERQN</sequence>
<organism evidence="2 3">
    <name type="scientific">Rubus argutus</name>
    <name type="common">Southern blackberry</name>
    <dbReference type="NCBI Taxonomy" id="59490"/>
    <lineage>
        <taxon>Eukaryota</taxon>
        <taxon>Viridiplantae</taxon>
        <taxon>Streptophyta</taxon>
        <taxon>Embryophyta</taxon>
        <taxon>Tracheophyta</taxon>
        <taxon>Spermatophyta</taxon>
        <taxon>Magnoliopsida</taxon>
        <taxon>eudicotyledons</taxon>
        <taxon>Gunneridae</taxon>
        <taxon>Pentapetalae</taxon>
        <taxon>rosids</taxon>
        <taxon>fabids</taxon>
        <taxon>Rosales</taxon>
        <taxon>Rosaceae</taxon>
        <taxon>Rosoideae</taxon>
        <taxon>Rosoideae incertae sedis</taxon>
        <taxon>Rubus</taxon>
    </lineage>
</organism>
<reference evidence="2 3" key="1">
    <citation type="journal article" date="2023" name="G3 (Bethesda)">
        <title>A chromosome-length genome assembly and annotation of blackberry (Rubus argutus, cv. 'Hillquist').</title>
        <authorList>
            <person name="Bruna T."/>
            <person name="Aryal R."/>
            <person name="Dudchenko O."/>
            <person name="Sargent D.J."/>
            <person name="Mead D."/>
            <person name="Buti M."/>
            <person name="Cavallini A."/>
            <person name="Hytonen T."/>
            <person name="Andres J."/>
            <person name="Pham M."/>
            <person name="Weisz D."/>
            <person name="Mascagni F."/>
            <person name="Usai G."/>
            <person name="Natali L."/>
            <person name="Bassil N."/>
            <person name="Fernandez G.E."/>
            <person name="Lomsadze A."/>
            <person name="Armour M."/>
            <person name="Olukolu B."/>
            <person name="Poorten T."/>
            <person name="Britton C."/>
            <person name="Davik J."/>
            <person name="Ashrafi H."/>
            <person name="Aiden E.L."/>
            <person name="Borodovsky M."/>
            <person name="Worthington M."/>
        </authorList>
    </citation>
    <scope>NUCLEOTIDE SEQUENCE [LARGE SCALE GENOMIC DNA]</scope>
    <source>
        <strain evidence="2">PI 553951</strain>
    </source>
</reference>
<evidence type="ECO:0000256" key="1">
    <source>
        <dbReference type="SAM" id="MobiDB-lite"/>
    </source>
</evidence>
<accession>A0AAW1WFN1</accession>
<evidence type="ECO:0000313" key="2">
    <source>
        <dbReference type="EMBL" id="KAK9922319.1"/>
    </source>
</evidence>
<proteinExistence type="predicted"/>
<dbReference type="Proteomes" id="UP001457282">
    <property type="component" value="Unassembled WGS sequence"/>
</dbReference>
<gene>
    <name evidence="2" type="ORF">M0R45_030788</name>
</gene>
<evidence type="ECO:0000313" key="3">
    <source>
        <dbReference type="Proteomes" id="UP001457282"/>
    </source>
</evidence>
<keyword evidence="3" id="KW-1185">Reference proteome</keyword>